<keyword evidence="1" id="KW-0678">Repressor</keyword>
<evidence type="ECO:0000256" key="4">
    <source>
        <dbReference type="ARBA" id="ARBA00023125"/>
    </source>
</evidence>
<dbReference type="Pfam" id="PF00376">
    <property type="entry name" value="MerR"/>
    <property type="match status" value="1"/>
</dbReference>
<dbReference type="CDD" id="cd00371">
    <property type="entry name" value="HMA"/>
    <property type="match status" value="1"/>
</dbReference>
<proteinExistence type="predicted"/>
<name>A0A1Y6BS50_9PROT</name>
<dbReference type="InterPro" id="IPR006121">
    <property type="entry name" value="HMA_dom"/>
</dbReference>
<dbReference type="STRING" id="560819.SAMN05428998_10917"/>
<keyword evidence="5" id="KW-0804">Transcription</keyword>
<evidence type="ECO:0000313" key="9">
    <source>
        <dbReference type="Proteomes" id="UP000192917"/>
    </source>
</evidence>
<dbReference type="Proteomes" id="UP000192917">
    <property type="component" value="Unassembled WGS sequence"/>
</dbReference>
<keyword evidence="4 8" id="KW-0238">DNA-binding</keyword>
<evidence type="ECO:0000256" key="3">
    <source>
        <dbReference type="ARBA" id="ARBA00023015"/>
    </source>
</evidence>
<dbReference type="Pfam" id="PF09278">
    <property type="entry name" value="MerR-DNA-bind"/>
    <property type="match status" value="1"/>
</dbReference>
<dbReference type="PRINTS" id="PR00946">
    <property type="entry name" value="HGSCAVENGER"/>
</dbReference>
<dbReference type="Gene3D" id="3.30.70.100">
    <property type="match status" value="1"/>
</dbReference>
<dbReference type="SMART" id="SM00422">
    <property type="entry name" value="HTH_MERR"/>
    <property type="match status" value="1"/>
</dbReference>
<evidence type="ECO:0000313" key="8">
    <source>
        <dbReference type="EMBL" id="SMF26561.1"/>
    </source>
</evidence>
<dbReference type="PROSITE" id="PS50937">
    <property type="entry name" value="HTH_MERR_2"/>
    <property type="match status" value="1"/>
</dbReference>
<dbReference type="PANTHER" id="PTHR30204:SF69">
    <property type="entry name" value="MERR-FAMILY TRANSCRIPTIONAL REGULATOR"/>
    <property type="match status" value="1"/>
</dbReference>
<dbReference type="InterPro" id="IPR001802">
    <property type="entry name" value="MerP/CopZ"/>
</dbReference>
<dbReference type="Gene3D" id="1.10.1660.10">
    <property type="match status" value="1"/>
</dbReference>
<dbReference type="Pfam" id="PF00403">
    <property type="entry name" value="HMA"/>
    <property type="match status" value="1"/>
</dbReference>
<dbReference type="InterPro" id="IPR000551">
    <property type="entry name" value="MerR-type_HTH_dom"/>
</dbReference>
<gene>
    <name evidence="8" type="ORF">SAMN05428998_10917</name>
</gene>
<evidence type="ECO:0000256" key="1">
    <source>
        <dbReference type="ARBA" id="ARBA00022491"/>
    </source>
</evidence>
<dbReference type="SUPFAM" id="SSF55008">
    <property type="entry name" value="HMA, heavy metal-associated domain"/>
    <property type="match status" value="1"/>
</dbReference>
<reference evidence="8 9" key="1">
    <citation type="submission" date="2017-04" db="EMBL/GenBank/DDBJ databases">
        <authorList>
            <person name="Afonso C.L."/>
            <person name="Miller P.J."/>
            <person name="Scott M.A."/>
            <person name="Spackman E."/>
            <person name="Goraichik I."/>
            <person name="Dimitrov K.M."/>
            <person name="Suarez D.L."/>
            <person name="Swayne D.E."/>
        </authorList>
    </citation>
    <scope>NUCLEOTIDE SEQUENCE [LARGE SCALE GENOMIC DNA]</scope>
    <source>
        <strain evidence="8 9">USBA 355</strain>
    </source>
</reference>
<dbReference type="FunFam" id="3.30.70.100:FF:000001">
    <property type="entry name" value="ATPase copper transporting beta"/>
    <property type="match status" value="1"/>
</dbReference>
<keyword evidence="9" id="KW-1185">Reference proteome</keyword>
<evidence type="ECO:0000259" key="7">
    <source>
        <dbReference type="PROSITE" id="PS50937"/>
    </source>
</evidence>
<dbReference type="InterPro" id="IPR015358">
    <property type="entry name" value="Tscrpt_reg_MerR_DNA-bd"/>
</dbReference>
<dbReference type="GO" id="GO:0003677">
    <property type="term" value="F:DNA binding"/>
    <property type="evidence" value="ECO:0007669"/>
    <property type="project" value="UniProtKB-KW"/>
</dbReference>
<evidence type="ECO:0000256" key="5">
    <source>
        <dbReference type="ARBA" id="ARBA00023163"/>
    </source>
</evidence>
<dbReference type="PROSITE" id="PS01047">
    <property type="entry name" value="HMA_1"/>
    <property type="match status" value="1"/>
</dbReference>
<feature type="domain" description="HTH merR-type" evidence="7">
    <location>
        <begin position="3"/>
        <end position="73"/>
    </location>
</feature>
<evidence type="ECO:0000256" key="2">
    <source>
        <dbReference type="ARBA" id="ARBA00022723"/>
    </source>
</evidence>
<keyword evidence="2" id="KW-0479">Metal-binding</keyword>
<dbReference type="GO" id="GO:0003700">
    <property type="term" value="F:DNA-binding transcription factor activity"/>
    <property type="evidence" value="ECO:0007669"/>
    <property type="project" value="InterPro"/>
</dbReference>
<protein>
    <submittedName>
        <fullName evidence="8">DNA-binding transcriptional regulator, MerR family</fullName>
    </submittedName>
</protein>
<evidence type="ECO:0000259" key="6">
    <source>
        <dbReference type="PROSITE" id="PS50846"/>
    </source>
</evidence>
<dbReference type="InterPro" id="IPR017969">
    <property type="entry name" value="Heavy-metal-associated_CS"/>
</dbReference>
<dbReference type="InterPro" id="IPR009061">
    <property type="entry name" value="DNA-bd_dom_put_sf"/>
</dbReference>
<dbReference type="PROSITE" id="PS50846">
    <property type="entry name" value="HMA_2"/>
    <property type="match status" value="1"/>
</dbReference>
<dbReference type="InterPro" id="IPR036163">
    <property type="entry name" value="HMA_dom_sf"/>
</dbReference>
<dbReference type="PRINTS" id="PR00040">
    <property type="entry name" value="HTHMERR"/>
</dbReference>
<accession>A0A1Y6BS50</accession>
<organism evidence="8 9">
    <name type="scientific">Tistlia consotensis USBA 355</name>
    <dbReference type="NCBI Taxonomy" id="560819"/>
    <lineage>
        <taxon>Bacteria</taxon>
        <taxon>Pseudomonadati</taxon>
        <taxon>Pseudomonadota</taxon>
        <taxon>Alphaproteobacteria</taxon>
        <taxon>Rhodospirillales</taxon>
        <taxon>Rhodovibrionaceae</taxon>
        <taxon>Tistlia</taxon>
    </lineage>
</organism>
<dbReference type="RefSeq" id="WP_085123085.1">
    <property type="nucleotide sequence ID" value="NZ_FWZX01000009.1"/>
</dbReference>
<dbReference type="GO" id="GO:0046872">
    <property type="term" value="F:metal ion binding"/>
    <property type="evidence" value="ECO:0007669"/>
    <property type="project" value="UniProtKB-KW"/>
</dbReference>
<dbReference type="EMBL" id="FWZX01000009">
    <property type="protein sequence ID" value="SMF26561.1"/>
    <property type="molecule type" value="Genomic_DNA"/>
</dbReference>
<dbReference type="SUPFAM" id="SSF46955">
    <property type="entry name" value="Putative DNA-binding domain"/>
    <property type="match status" value="1"/>
</dbReference>
<keyword evidence="3" id="KW-0805">Transcription regulation</keyword>
<dbReference type="AlphaFoldDB" id="A0A1Y6BS50"/>
<feature type="domain" description="HMA" evidence="6">
    <location>
        <begin position="157"/>
        <end position="223"/>
    </location>
</feature>
<dbReference type="InterPro" id="IPR047057">
    <property type="entry name" value="MerR_fam"/>
</dbReference>
<dbReference type="PANTHER" id="PTHR30204">
    <property type="entry name" value="REDOX-CYCLING DRUG-SENSING TRANSCRIPTIONAL ACTIVATOR SOXR"/>
    <property type="match status" value="1"/>
</dbReference>
<sequence length="227" mass="24545">MKRFTIGRTAKAAGVNVETVRFYERRGLIEQPARPAGGRPREYDSGTVARIRFIRQAQDIGFSLREITELLSLRADPGADCADVRARAIEKREEVSARLERLSRMRDALDLLIARCPGGGDLRCCTILEAMEGNAGAGDSASFGTATTARKGKSEMKTTTMTIKGMHCDGCARTVEALLDRVPGVRKAEASFDAHQARVLHDQAEAPEADLVAAVAKGGFEAAVERP</sequence>